<name>A0AC35GWW6_9BILA</name>
<sequence length="412" mass="46773">MLRTVTLKNVHGSFIRWVSTTPTNNNSAASPAYEPEKRETFYYNEMDIIRAEPSQMLPKPSSLDGLKFGHSFADHMMEADWHIDNGWTKPLISPLHNFNLHPGAKVLHYAIELFEGMKAYRGVDNKIRIFRPEQNMERMRRTAARASLPDFDPEELIKIISELVKLDKEWVPYSSTGSLYIRPTMIGTDPTLGVADSHDAKLFVLTGPAGAYYPTGFKPITLLADSEFVRAFPGGVGSFKMGCNYAPTILIGKIATSLGCQQVLWLYDKDEKLTEVGTMNIFMYWRNEQGEEELVTPPLSDGLILPGVTRNSLIDIAKSWNEFKVTERYPTMEELKRGIKEKRVLQVFGAGTACVVSPVGRILYKNQKTKQHEEILIPTMESKPDIMQRLYDTIIDIQYGRIEWPGWTRTVA</sequence>
<proteinExistence type="predicted"/>
<reference evidence="2" key="1">
    <citation type="submission" date="2022-11" db="UniProtKB">
        <authorList>
            <consortium name="WormBaseParasite"/>
        </authorList>
    </citation>
    <scope>IDENTIFICATION</scope>
</reference>
<dbReference type="WBParaSite" id="PS1159_v2.g9127.t1">
    <property type="protein sequence ID" value="PS1159_v2.g9127.t1"/>
    <property type="gene ID" value="PS1159_v2.g9127"/>
</dbReference>
<accession>A0AC35GWW6</accession>
<dbReference type="Proteomes" id="UP000887580">
    <property type="component" value="Unplaced"/>
</dbReference>
<evidence type="ECO:0000313" key="2">
    <source>
        <dbReference type="WBParaSite" id="PS1159_v2.g9127.t1"/>
    </source>
</evidence>
<protein>
    <submittedName>
        <fullName evidence="2">Branched-chain-amino-acid aminotransferase</fullName>
    </submittedName>
</protein>
<organism evidence="1 2">
    <name type="scientific">Panagrolaimus sp. PS1159</name>
    <dbReference type="NCBI Taxonomy" id="55785"/>
    <lineage>
        <taxon>Eukaryota</taxon>
        <taxon>Metazoa</taxon>
        <taxon>Ecdysozoa</taxon>
        <taxon>Nematoda</taxon>
        <taxon>Chromadorea</taxon>
        <taxon>Rhabditida</taxon>
        <taxon>Tylenchina</taxon>
        <taxon>Panagrolaimomorpha</taxon>
        <taxon>Panagrolaimoidea</taxon>
        <taxon>Panagrolaimidae</taxon>
        <taxon>Panagrolaimus</taxon>
    </lineage>
</organism>
<evidence type="ECO:0000313" key="1">
    <source>
        <dbReference type="Proteomes" id="UP000887580"/>
    </source>
</evidence>